<dbReference type="InterPro" id="IPR038765">
    <property type="entry name" value="Papain-like_cys_pep_sf"/>
</dbReference>
<feature type="compositionally biased region" description="Basic and acidic residues" evidence="6">
    <location>
        <begin position="1267"/>
        <end position="1290"/>
    </location>
</feature>
<feature type="region of interest" description="Disordered" evidence="6">
    <location>
        <begin position="635"/>
        <end position="669"/>
    </location>
</feature>
<dbReference type="Proteomes" id="UP001430953">
    <property type="component" value="Unassembled WGS sequence"/>
</dbReference>
<dbReference type="PANTHER" id="PTHR46896:SF3">
    <property type="entry name" value="FI06413P-RELATED"/>
    <property type="match status" value="1"/>
</dbReference>
<dbReference type="EMBL" id="JADYXP020000006">
    <property type="protein sequence ID" value="KAL0121484.1"/>
    <property type="molecule type" value="Genomic_DNA"/>
</dbReference>
<protein>
    <recommendedName>
        <fullName evidence="7">Ubiquitin-like protease family profile domain-containing protein</fullName>
    </recommendedName>
</protein>
<evidence type="ECO:0000256" key="3">
    <source>
        <dbReference type="ARBA" id="ARBA00022670"/>
    </source>
</evidence>
<feature type="compositionally biased region" description="Low complexity" evidence="6">
    <location>
        <begin position="1331"/>
        <end position="1342"/>
    </location>
</feature>
<feature type="region of interest" description="Disordered" evidence="6">
    <location>
        <begin position="1256"/>
        <end position="1396"/>
    </location>
</feature>
<dbReference type="GO" id="GO:0016926">
    <property type="term" value="P:protein desumoylation"/>
    <property type="evidence" value="ECO:0007669"/>
    <property type="project" value="TreeGrafter"/>
</dbReference>
<keyword evidence="2" id="KW-0597">Phosphoprotein</keyword>
<feature type="region of interest" description="Disordered" evidence="6">
    <location>
        <begin position="306"/>
        <end position="329"/>
    </location>
</feature>
<feature type="compositionally biased region" description="Polar residues" evidence="6">
    <location>
        <begin position="1343"/>
        <end position="1358"/>
    </location>
</feature>
<dbReference type="PROSITE" id="PS50600">
    <property type="entry name" value="ULP_PROTEASE"/>
    <property type="match status" value="1"/>
</dbReference>
<dbReference type="Pfam" id="PF02902">
    <property type="entry name" value="Peptidase_C48"/>
    <property type="match status" value="1"/>
</dbReference>
<dbReference type="GO" id="GO:0005634">
    <property type="term" value="C:nucleus"/>
    <property type="evidence" value="ECO:0007669"/>
    <property type="project" value="TreeGrafter"/>
</dbReference>
<evidence type="ECO:0000256" key="1">
    <source>
        <dbReference type="ARBA" id="ARBA00005234"/>
    </source>
</evidence>
<evidence type="ECO:0000256" key="4">
    <source>
        <dbReference type="ARBA" id="ARBA00022786"/>
    </source>
</evidence>
<dbReference type="Gene3D" id="1.10.418.20">
    <property type="match status" value="1"/>
</dbReference>
<feature type="region of interest" description="Disordered" evidence="6">
    <location>
        <begin position="1071"/>
        <end position="1114"/>
    </location>
</feature>
<feature type="region of interest" description="Disordered" evidence="6">
    <location>
        <begin position="507"/>
        <end position="544"/>
    </location>
</feature>
<evidence type="ECO:0000256" key="2">
    <source>
        <dbReference type="ARBA" id="ARBA00022553"/>
    </source>
</evidence>
<dbReference type="PANTHER" id="PTHR46896">
    <property type="entry name" value="SENTRIN-SPECIFIC PROTEASE"/>
    <property type="match status" value="1"/>
</dbReference>
<proteinExistence type="inferred from homology"/>
<feature type="compositionally biased region" description="Polar residues" evidence="6">
    <location>
        <begin position="309"/>
        <end position="329"/>
    </location>
</feature>
<comment type="similarity">
    <text evidence="1">Belongs to the peptidase C48 family.</text>
</comment>
<evidence type="ECO:0000313" key="8">
    <source>
        <dbReference type="EMBL" id="KAL0121484.1"/>
    </source>
</evidence>
<sequence>MAQYFNVVTNASGALTFEEIPRICTTDGQRYQLLVGDVNNSSNGSQPFLTYTATPQNRQAIFSPQTINLGNQISSARLEPGPNVFIIKANDLPGAQEILKPATVNAHIVNENIVSIANNPGIKTECKNDGQQLQFMKIQSTPNTAIVAKQTTLLQEKNQTAILTRSNIQNNITAPPPLYVNSGSFDPSQAEKKFTKCYLNKTRDLKNNIVNVVSQTVDGGINPNLNSNTICSKSTLSIPKTINSPRQNVIVRPVHSSTMSHVRPVAIVPPEISKTPTRMQPPDLEHLNEQIKQAKFKQLHKQNIEKQKCQQNNTQRQLSNISQSAKSSLNNPMQRFANSVQQKPQQILVPPQQAQNLLMASPTSSSEHNTRVSSDVEVSSSERIQEKRHVMQQSSSGRLEQENNSSESIAYLQKIINDPANAIVLHQIQGNTAKMLVMLATGEQRLITFDIPNEDCTVHDLLVQVRAVLGQVNITFSSEETQVSLVDDPALGINYIVDATGSGAASLNVSGDGDGNSSQESVNSSTTTETLQNMNVSDENSNTSISTEEPIFVKGMLALCPHCGYSSLHFNRCERCNTKFKVEAVKSIPIEERKETGMFVDTFYKKNNERNATKLEKIDRDGPICKRLKAKGKGTSKAKHIHKEPECLTISSDDEDESKPKKAGTTNNNAVVGKSTNAFDESIDPIVDKEPIITIASSSCDELVSDNEENNKETGENQKFLDIGQLSQLALECRTVRIGSYKYIPREKVVISHTGIRFSVPLLEDGTSFVTLDVKYKDIIKLLIHYGKSMPVLFFYTSVRTGAMIRELLGMQDPKGPYYDPAGTDHTHKRITLLPDKLPDDSKTILMNLFSRADKIEELSPKEANDILIRASPRDCLQQSRITTRKMSQNLANTTSVNDDIQTITVYPPPPAKGGIAINTEDYMCLAEDQFLNDVIIDFYLKYLTLEILSETDQHRTHVFSSYFYKRLTSPHAQAGENTASMTPAAKRHARVQKWTKNVNIFEKDFVIIPINEHAHWFLAIICFPELVGKVSTCITKPNENNERKATQKPKKVKELKKAVTIGSTTITPVPTTITIDQLDDGSERDEAEGDDDEMEVDSDEEDETDQTNENKTKINIKLENQVNVKVEEQKEMIKTPCILIFDSLAGASRARVVATLRDYLSCEHVAKLGTEKTFSKDTIKGACPKVPQQSNFTDCGLYVLQYVENFFKNPIKDYTLPIKTLKTWFEEIVVTRKREELSNLLIKLMNKTKGDKTINLPTLNFPTQDGKLKPKVENQTEVKTSKPEPENKKKSANTTQDTNVQETKTLPYVKENTEPTSETISRTYQIIPYSLSSNSTSDSSSTEMLTEQKTTRSSAETMSYLKAKRIPRLASRMQNQDDSNITAKKHKGESFNSCK</sequence>
<feature type="compositionally biased region" description="Polar residues" evidence="6">
    <location>
        <begin position="1315"/>
        <end position="1325"/>
    </location>
</feature>
<dbReference type="Gene3D" id="3.30.310.130">
    <property type="entry name" value="Ubiquitin-related"/>
    <property type="match status" value="1"/>
</dbReference>
<feature type="compositionally biased region" description="Polar residues" evidence="6">
    <location>
        <begin position="1373"/>
        <end position="1383"/>
    </location>
</feature>
<feature type="compositionally biased region" description="Acidic residues" evidence="6">
    <location>
        <begin position="1078"/>
        <end position="1107"/>
    </location>
</feature>
<feature type="compositionally biased region" description="Low complexity" evidence="6">
    <location>
        <begin position="372"/>
        <end position="382"/>
    </location>
</feature>
<dbReference type="GO" id="GO:0006508">
    <property type="term" value="P:proteolysis"/>
    <property type="evidence" value="ECO:0007669"/>
    <property type="project" value="UniProtKB-KW"/>
</dbReference>
<dbReference type="FunFam" id="1.10.418.20:FF:000001">
    <property type="entry name" value="sentrin-specific protease 6 isoform X1"/>
    <property type="match status" value="1"/>
</dbReference>
<evidence type="ECO:0000259" key="7">
    <source>
        <dbReference type="PROSITE" id="PS50600"/>
    </source>
</evidence>
<gene>
    <name evidence="8" type="ORF">PUN28_006770</name>
</gene>
<comment type="caution">
    <text evidence="8">The sequence shown here is derived from an EMBL/GenBank/DDBJ whole genome shotgun (WGS) entry which is preliminary data.</text>
</comment>
<feature type="domain" description="Ubiquitin-like protease family profile" evidence="7">
    <location>
        <begin position="916"/>
        <end position="1207"/>
    </location>
</feature>
<dbReference type="InterPro" id="IPR051947">
    <property type="entry name" value="Sentrin-specific_protease"/>
</dbReference>
<dbReference type="SUPFAM" id="SSF54001">
    <property type="entry name" value="Cysteine proteinases"/>
    <property type="match status" value="1"/>
</dbReference>
<reference evidence="8 9" key="1">
    <citation type="submission" date="2023-03" db="EMBL/GenBank/DDBJ databases">
        <title>High recombination rates correlate with genetic variation in Cardiocondyla obscurior ants.</title>
        <authorList>
            <person name="Errbii M."/>
        </authorList>
    </citation>
    <scope>NUCLEOTIDE SEQUENCE [LARGE SCALE GENOMIC DNA]</scope>
    <source>
        <strain evidence="8">Alpha-2009</strain>
        <tissue evidence="8">Whole body</tissue>
    </source>
</reference>
<dbReference type="GO" id="GO:0070139">
    <property type="term" value="F:SUMO-specific endopeptidase activity"/>
    <property type="evidence" value="ECO:0007669"/>
    <property type="project" value="TreeGrafter"/>
</dbReference>
<dbReference type="GO" id="GO:0005737">
    <property type="term" value="C:cytoplasm"/>
    <property type="evidence" value="ECO:0007669"/>
    <property type="project" value="TreeGrafter"/>
</dbReference>
<evidence type="ECO:0000256" key="5">
    <source>
        <dbReference type="ARBA" id="ARBA00022801"/>
    </source>
</evidence>
<name>A0AAW2G349_9HYME</name>
<evidence type="ECO:0000256" key="6">
    <source>
        <dbReference type="SAM" id="MobiDB-lite"/>
    </source>
</evidence>
<feature type="compositionally biased region" description="Polar residues" evidence="6">
    <location>
        <begin position="1293"/>
        <end position="1305"/>
    </location>
</feature>
<organism evidence="8 9">
    <name type="scientific">Cardiocondyla obscurior</name>
    <dbReference type="NCBI Taxonomy" id="286306"/>
    <lineage>
        <taxon>Eukaryota</taxon>
        <taxon>Metazoa</taxon>
        <taxon>Ecdysozoa</taxon>
        <taxon>Arthropoda</taxon>
        <taxon>Hexapoda</taxon>
        <taxon>Insecta</taxon>
        <taxon>Pterygota</taxon>
        <taxon>Neoptera</taxon>
        <taxon>Endopterygota</taxon>
        <taxon>Hymenoptera</taxon>
        <taxon>Apocrita</taxon>
        <taxon>Aculeata</taxon>
        <taxon>Formicoidea</taxon>
        <taxon>Formicidae</taxon>
        <taxon>Myrmicinae</taxon>
        <taxon>Cardiocondyla</taxon>
    </lineage>
</organism>
<feature type="region of interest" description="Disordered" evidence="6">
    <location>
        <begin position="360"/>
        <end position="403"/>
    </location>
</feature>
<feature type="compositionally biased region" description="Polar residues" evidence="6">
    <location>
        <begin position="391"/>
        <end position="403"/>
    </location>
</feature>
<keyword evidence="5" id="KW-0378">Hydrolase</keyword>
<keyword evidence="4" id="KW-0833">Ubl conjugation pathway</keyword>
<evidence type="ECO:0000313" key="9">
    <source>
        <dbReference type="Proteomes" id="UP001430953"/>
    </source>
</evidence>
<keyword evidence="3" id="KW-0645">Protease</keyword>
<dbReference type="InterPro" id="IPR003653">
    <property type="entry name" value="Peptidase_C48_C"/>
</dbReference>
<dbReference type="FunFam" id="1.10.418.20:FF:000004">
    <property type="entry name" value="sentrin-specific protease 7 isoform X1"/>
    <property type="match status" value="1"/>
</dbReference>
<accession>A0AAW2G349</accession>
<keyword evidence="9" id="KW-1185">Reference proteome</keyword>